<dbReference type="KEGG" id="satk:SA2016_2488"/>
<name>A0A127A1U8_9MICC</name>
<keyword evidence="1" id="KW-1133">Transmembrane helix</keyword>
<accession>A0A127A1U8</accession>
<evidence type="ECO:0000256" key="1">
    <source>
        <dbReference type="SAM" id="Phobius"/>
    </source>
</evidence>
<dbReference type="AlphaFoldDB" id="A0A127A1U8"/>
<organism evidence="2 3">
    <name type="scientific">Sinomonas atrocyanea</name>
    <dbReference type="NCBI Taxonomy" id="37927"/>
    <lineage>
        <taxon>Bacteria</taxon>
        <taxon>Bacillati</taxon>
        <taxon>Actinomycetota</taxon>
        <taxon>Actinomycetes</taxon>
        <taxon>Micrococcales</taxon>
        <taxon>Micrococcaceae</taxon>
        <taxon>Sinomonas</taxon>
    </lineage>
</organism>
<proteinExistence type="predicted"/>
<dbReference type="Proteomes" id="UP000070134">
    <property type="component" value="Chromosome"/>
</dbReference>
<keyword evidence="3" id="KW-1185">Reference proteome</keyword>
<keyword evidence="1" id="KW-0472">Membrane</keyword>
<dbReference type="RefSeq" id="WP_141305475.1">
    <property type="nucleotide sequence ID" value="NZ_BJMO01000015.1"/>
</dbReference>
<dbReference type="STRING" id="37927.SA2016_2488"/>
<feature type="transmembrane region" description="Helical" evidence="1">
    <location>
        <begin position="60"/>
        <end position="81"/>
    </location>
</feature>
<keyword evidence="1" id="KW-0812">Transmembrane</keyword>
<evidence type="ECO:0000313" key="2">
    <source>
        <dbReference type="EMBL" id="AMM33157.1"/>
    </source>
</evidence>
<reference evidence="2 3" key="1">
    <citation type="submission" date="2016-02" db="EMBL/GenBank/DDBJ databases">
        <title>Complete genome of Sinomonas atrocyanea KCTC 3377.</title>
        <authorList>
            <person name="Kim K.M."/>
        </authorList>
    </citation>
    <scope>NUCLEOTIDE SEQUENCE [LARGE SCALE GENOMIC DNA]</scope>
    <source>
        <strain evidence="2 3">KCTC 3377</strain>
    </source>
</reference>
<evidence type="ECO:0000313" key="3">
    <source>
        <dbReference type="Proteomes" id="UP000070134"/>
    </source>
</evidence>
<protein>
    <submittedName>
        <fullName evidence="2">Uncharacterized protein</fullName>
    </submittedName>
</protein>
<gene>
    <name evidence="2" type="ORF">SA2016_2488</name>
</gene>
<feature type="transmembrane region" description="Helical" evidence="1">
    <location>
        <begin position="35"/>
        <end position="53"/>
    </location>
</feature>
<feature type="transmembrane region" description="Helical" evidence="1">
    <location>
        <begin position="101"/>
        <end position="124"/>
    </location>
</feature>
<dbReference type="EMBL" id="CP014518">
    <property type="protein sequence ID" value="AMM33157.1"/>
    <property type="molecule type" value="Genomic_DNA"/>
</dbReference>
<sequence length="137" mass="13578">MSTMPGRTSGRWAAAAAAVGGAAHLAVVPGGGWMAVLGSAMAAACLPCAWHLWRRPSLRAAHAVVAMSLAMVLVHGALVLSGGHGGGHAHGHQPAGGAADAHAGAMLAIIAVELGTALLAAAWVRRQRAGRLAVVPR</sequence>